<evidence type="ECO:0000313" key="1">
    <source>
        <dbReference type="EMBL" id="CAG7724334.1"/>
    </source>
</evidence>
<evidence type="ECO:0000313" key="2">
    <source>
        <dbReference type="Proteomes" id="UP000708208"/>
    </source>
</evidence>
<accession>A0A8J2JQB0</accession>
<dbReference type="Proteomes" id="UP000708208">
    <property type="component" value="Unassembled WGS sequence"/>
</dbReference>
<name>A0A8J2JQB0_9HEXA</name>
<organism evidence="1 2">
    <name type="scientific">Allacma fusca</name>
    <dbReference type="NCBI Taxonomy" id="39272"/>
    <lineage>
        <taxon>Eukaryota</taxon>
        <taxon>Metazoa</taxon>
        <taxon>Ecdysozoa</taxon>
        <taxon>Arthropoda</taxon>
        <taxon>Hexapoda</taxon>
        <taxon>Collembola</taxon>
        <taxon>Symphypleona</taxon>
        <taxon>Sminthuridae</taxon>
        <taxon>Allacma</taxon>
    </lineage>
</organism>
<feature type="non-terminal residue" evidence="1">
    <location>
        <position position="1"/>
    </location>
</feature>
<comment type="caution">
    <text evidence="1">The sequence shown here is derived from an EMBL/GenBank/DDBJ whole genome shotgun (WGS) entry which is preliminary data.</text>
</comment>
<gene>
    <name evidence="1" type="ORF">AFUS01_LOCUS13366</name>
</gene>
<keyword evidence="2" id="KW-1185">Reference proteome</keyword>
<reference evidence="1" key="1">
    <citation type="submission" date="2021-06" db="EMBL/GenBank/DDBJ databases">
        <authorList>
            <person name="Hodson N. C."/>
            <person name="Mongue J. A."/>
            <person name="Jaron S. K."/>
        </authorList>
    </citation>
    <scope>NUCLEOTIDE SEQUENCE</scope>
</reference>
<protein>
    <submittedName>
        <fullName evidence="1">Uncharacterized protein</fullName>
    </submittedName>
</protein>
<proteinExistence type="predicted"/>
<dbReference type="EMBL" id="CAJVCH010108604">
    <property type="protein sequence ID" value="CAG7724334.1"/>
    <property type="molecule type" value="Genomic_DNA"/>
</dbReference>
<dbReference type="AlphaFoldDB" id="A0A8J2JQB0"/>
<sequence length="57" mass="6681">HCNNLDLTRNFQTARPSKQNLTLLFGRHLTSWPGKNRVCQCERDHTRESTPGRTRCK</sequence>